<evidence type="ECO:0000313" key="1">
    <source>
        <dbReference type="EMBL" id="ACZ00213.1"/>
    </source>
</evidence>
<dbReference type="KEGG" id="tcu:Tcur_4691"/>
<accession>D1A6B4</accession>
<dbReference type="EMBL" id="CP001738">
    <property type="protein sequence ID" value="ACZ00213.1"/>
    <property type="molecule type" value="Genomic_DNA"/>
</dbReference>
<dbReference type="AlphaFoldDB" id="D1A6B4"/>
<sequence>MTPVPAAPVLNSARRRIALRHPNAAGEELDGCIWQAIEEGRMVVIGKNVLGGLLSQWGSGMRAARRHLAVFVVVLLLCQGVAGCAEPSWKDRYVDKRASATMAKALTGLSESSAPYPGVPLQRLTPFPWDGLFVFAELSPAEEIRRKTGLSFFPPKGFVDEYYSLLIFVKGTDLAKVVLLRDGSNFTLGYTSGKKYSSRVRLLKEEEEHVLDMVKPTAFQLLYDPGLEEKIDDRADMLWTGRKKSVPLGDLGFAWDELRLIETKNLKRETGLSYAKFGYQPSDDVFMVFKHRNRIVRITELDDALLPPEYRREVIGRKWGNKVRMVVRDEKKYAITFQEP</sequence>
<gene>
    <name evidence="1" type="ordered locus">Tcur_4691</name>
</gene>
<dbReference type="HOGENOM" id="CLU_816195_0_0_11"/>
<dbReference type="Proteomes" id="UP000001918">
    <property type="component" value="Chromosome"/>
</dbReference>
<name>D1A6B4_THECD</name>
<protein>
    <submittedName>
        <fullName evidence="1">Uncharacterized protein</fullName>
    </submittedName>
</protein>
<dbReference type="STRING" id="471852.Tcur_4691"/>
<organism evidence="1 2">
    <name type="scientific">Thermomonospora curvata (strain ATCC 19995 / DSM 43183 / JCM 3096 / KCTC 9072 / NBRC 15933 / NCIMB 10081 / Henssen B9)</name>
    <dbReference type="NCBI Taxonomy" id="471852"/>
    <lineage>
        <taxon>Bacteria</taxon>
        <taxon>Bacillati</taxon>
        <taxon>Actinomycetota</taxon>
        <taxon>Actinomycetes</taxon>
        <taxon>Streptosporangiales</taxon>
        <taxon>Thermomonosporaceae</taxon>
        <taxon>Thermomonospora</taxon>
    </lineage>
</organism>
<proteinExistence type="predicted"/>
<keyword evidence="2" id="KW-1185">Reference proteome</keyword>
<reference evidence="1 2" key="1">
    <citation type="journal article" date="2011" name="Stand. Genomic Sci.">
        <title>Complete genome sequence of Thermomonospora curvata type strain (B9).</title>
        <authorList>
            <person name="Chertkov O."/>
            <person name="Sikorski J."/>
            <person name="Nolan M."/>
            <person name="Lapidus A."/>
            <person name="Lucas S."/>
            <person name="Del Rio T.G."/>
            <person name="Tice H."/>
            <person name="Cheng J.F."/>
            <person name="Goodwin L."/>
            <person name="Pitluck S."/>
            <person name="Liolios K."/>
            <person name="Ivanova N."/>
            <person name="Mavromatis K."/>
            <person name="Mikhailova N."/>
            <person name="Ovchinnikova G."/>
            <person name="Pati A."/>
            <person name="Chen A."/>
            <person name="Palaniappan K."/>
            <person name="Djao O.D."/>
            <person name="Land M."/>
            <person name="Hauser L."/>
            <person name="Chang Y.J."/>
            <person name="Jeffries C.D."/>
            <person name="Brettin T."/>
            <person name="Han C."/>
            <person name="Detter J.C."/>
            <person name="Rohde M."/>
            <person name="Goker M."/>
            <person name="Woyke T."/>
            <person name="Bristow J."/>
            <person name="Eisen J.A."/>
            <person name="Markowitz V."/>
            <person name="Hugenholtz P."/>
            <person name="Klenk H.P."/>
            <person name="Kyrpides N.C."/>
        </authorList>
    </citation>
    <scope>NUCLEOTIDE SEQUENCE [LARGE SCALE GENOMIC DNA]</scope>
    <source>
        <strain evidence="2">ATCC 19995 / DSM 43183 / JCM 3096 / KCTC 9072 / NBRC 15933 / NCIMB 10081 / Henssen B9</strain>
    </source>
</reference>
<evidence type="ECO:0000313" key="2">
    <source>
        <dbReference type="Proteomes" id="UP000001918"/>
    </source>
</evidence>